<organism evidence="10 11">
    <name type="scientific">Alkalimonas delamerensis</name>
    <dbReference type="NCBI Taxonomy" id="265981"/>
    <lineage>
        <taxon>Bacteria</taxon>
        <taxon>Pseudomonadati</taxon>
        <taxon>Pseudomonadota</taxon>
        <taxon>Gammaproteobacteria</taxon>
        <taxon>Alkalimonas</taxon>
    </lineage>
</organism>
<evidence type="ECO:0000256" key="3">
    <source>
        <dbReference type="ARBA" id="ARBA00012121"/>
    </source>
</evidence>
<accession>A0ABT9GSY9</accession>
<name>A0ABT9GSY9_9GAMM</name>
<evidence type="ECO:0000259" key="9">
    <source>
        <dbReference type="Pfam" id="PF01583"/>
    </source>
</evidence>
<dbReference type="EC" id="2.7.1.25" evidence="3 7"/>
<keyword evidence="7 8" id="KW-0418">Kinase</keyword>
<protein>
    <recommendedName>
        <fullName evidence="3 7">Adenylyl-sulfate kinase</fullName>
        <ecNumber evidence="3 7">2.7.1.25</ecNumber>
    </recommendedName>
    <alternativeName>
        <fullName evidence="7">APS kinase</fullName>
    </alternativeName>
    <alternativeName>
        <fullName evidence="7">ATP adenosine-5'-phosphosulfate 3'-phosphotransferase</fullName>
    </alternativeName>
    <alternativeName>
        <fullName evidence="7">Adenosine-5'-phosphosulfate kinase</fullName>
    </alternativeName>
</protein>
<sequence>MTDNIVWQQHHTNRAQRAELFGHRSGVIWFTGLSGSGKSTVANALEQALAARGFHTYLLDGDNVRHGLCADLGFSAEDRTENLRRVGAVSGLMVDAGLLVLSAFISPYRSQRALVRSLVPEQSFLEVYIATPLAVCEQRDVKGLYQKARKGEISHFTGISDPYEAPENPDLVIDTSSTELSDSIEQLLQLLAERGWIKAADRTAV</sequence>
<dbReference type="PANTHER" id="PTHR42700">
    <property type="entry name" value="SULFATE ADENYLYLTRANSFERASE"/>
    <property type="match status" value="1"/>
</dbReference>
<evidence type="ECO:0000256" key="7">
    <source>
        <dbReference type="HAMAP-Rule" id="MF_00065"/>
    </source>
</evidence>
<keyword evidence="5 7" id="KW-0547">Nucleotide-binding</keyword>
<dbReference type="GO" id="GO:0004020">
    <property type="term" value="F:adenylylsulfate kinase activity"/>
    <property type="evidence" value="ECO:0007669"/>
    <property type="project" value="UniProtKB-EC"/>
</dbReference>
<evidence type="ECO:0000256" key="5">
    <source>
        <dbReference type="ARBA" id="ARBA00022741"/>
    </source>
</evidence>
<evidence type="ECO:0000256" key="8">
    <source>
        <dbReference type="RuleBase" id="RU004347"/>
    </source>
</evidence>
<dbReference type="HAMAP" id="MF_00065">
    <property type="entry name" value="Adenylyl_sulf_kinase"/>
    <property type="match status" value="1"/>
</dbReference>
<evidence type="ECO:0000256" key="4">
    <source>
        <dbReference type="ARBA" id="ARBA00022679"/>
    </source>
</evidence>
<feature type="active site" description="Phosphoserine intermediate" evidence="7">
    <location>
        <position position="106"/>
    </location>
</feature>
<dbReference type="InterPro" id="IPR002891">
    <property type="entry name" value="APS"/>
</dbReference>
<dbReference type="Gene3D" id="3.40.50.300">
    <property type="entry name" value="P-loop containing nucleotide triphosphate hydrolases"/>
    <property type="match status" value="1"/>
</dbReference>
<keyword evidence="6 7" id="KW-0067">ATP-binding</keyword>
<feature type="binding site" evidence="7">
    <location>
        <begin position="32"/>
        <end position="39"/>
    </location>
    <ligand>
        <name>ATP</name>
        <dbReference type="ChEBI" id="CHEBI:30616"/>
    </ligand>
</feature>
<dbReference type="EMBL" id="JAUZVY010000006">
    <property type="protein sequence ID" value="MDP4530091.1"/>
    <property type="molecule type" value="Genomic_DNA"/>
</dbReference>
<dbReference type="Proteomes" id="UP001236258">
    <property type="component" value="Unassembled WGS sequence"/>
</dbReference>
<dbReference type="PANTHER" id="PTHR42700:SF1">
    <property type="entry name" value="SULFATE ADENYLYLTRANSFERASE"/>
    <property type="match status" value="1"/>
</dbReference>
<dbReference type="NCBIfam" id="NF003013">
    <property type="entry name" value="PRK03846.1"/>
    <property type="match status" value="1"/>
</dbReference>
<gene>
    <name evidence="7 10" type="primary">cysC</name>
    <name evidence="10" type="ORF">Q3O59_13770</name>
</gene>
<evidence type="ECO:0000313" key="10">
    <source>
        <dbReference type="EMBL" id="MDP4530091.1"/>
    </source>
</evidence>
<comment type="similarity">
    <text evidence="7 8">Belongs to the APS kinase family.</text>
</comment>
<dbReference type="Pfam" id="PF01583">
    <property type="entry name" value="APS_kinase"/>
    <property type="match status" value="1"/>
</dbReference>
<comment type="caution">
    <text evidence="10">The sequence shown here is derived from an EMBL/GenBank/DDBJ whole genome shotgun (WGS) entry which is preliminary data.</text>
</comment>
<comment type="function">
    <text evidence="7 8">Catalyzes the synthesis of activated sulfate.</text>
</comment>
<evidence type="ECO:0000256" key="1">
    <source>
        <dbReference type="ARBA" id="ARBA00001823"/>
    </source>
</evidence>
<dbReference type="InterPro" id="IPR059117">
    <property type="entry name" value="APS_kinase_dom"/>
</dbReference>
<dbReference type="InterPro" id="IPR027417">
    <property type="entry name" value="P-loop_NTPase"/>
</dbReference>
<dbReference type="SUPFAM" id="SSF52540">
    <property type="entry name" value="P-loop containing nucleoside triphosphate hydrolases"/>
    <property type="match status" value="1"/>
</dbReference>
<keyword evidence="11" id="KW-1185">Reference proteome</keyword>
<evidence type="ECO:0000256" key="2">
    <source>
        <dbReference type="ARBA" id="ARBA00004806"/>
    </source>
</evidence>
<comment type="pathway">
    <text evidence="2 7 8">Sulfur metabolism; hydrogen sulfide biosynthesis; sulfite from sulfate: step 2/3.</text>
</comment>
<feature type="domain" description="APS kinase" evidence="9">
    <location>
        <begin position="25"/>
        <end position="174"/>
    </location>
</feature>
<dbReference type="RefSeq" id="WP_305946133.1">
    <property type="nucleotide sequence ID" value="NZ_JAUZVY010000006.1"/>
</dbReference>
<reference evidence="10 11" key="1">
    <citation type="submission" date="2023-08" db="EMBL/GenBank/DDBJ databases">
        <authorList>
            <person name="Joshi A."/>
            <person name="Thite S."/>
        </authorList>
    </citation>
    <scope>NUCLEOTIDE SEQUENCE [LARGE SCALE GENOMIC DNA]</scope>
    <source>
        <strain evidence="10 11">1E1</strain>
    </source>
</reference>
<dbReference type="InterPro" id="IPR050512">
    <property type="entry name" value="Sulf_AdTrans/APS_kinase"/>
</dbReference>
<comment type="catalytic activity">
    <reaction evidence="1 7 8">
        <text>adenosine 5'-phosphosulfate + ATP = 3'-phosphoadenylyl sulfate + ADP + H(+)</text>
        <dbReference type="Rhea" id="RHEA:24152"/>
        <dbReference type="ChEBI" id="CHEBI:15378"/>
        <dbReference type="ChEBI" id="CHEBI:30616"/>
        <dbReference type="ChEBI" id="CHEBI:58243"/>
        <dbReference type="ChEBI" id="CHEBI:58339"/>
        <dbReference type="ChEBI" id="CHEBI:456216"/>
        <dbReference type="EC" id="2.7.1.25"/>
    </reaction>
</comment>
<dbReference type="NCBIfam" id="TIGR00455">
    <property type="entry name" value="apsK"/>
    <property type="match status" value="1"/>
</dbReference>
<evidence type="ECO:0000313" key="11">
    <source>
        <dbReference type="Proteomes" id="UP001236258"/>
    </source>
</evidence>
<proteinExistence type="inferred from homology"/>
<keyword evidence="7" id="KW-0597">Phosphoprotein</keyword>
<evidence type="ECO:0000256" key="6">
    <source>
        <dbReference type="ARBA" id="ARBA00022840"/>
    </source>
</evidence>
<keyword evidence="4 7" id="KW-0808">Transferase</keyword>
<dbReference type="CDD" id="cd02027">
    <property type="entry name" value="APSK"/>
    <property type="match status" value="1"/>
</dbReference>